<dbReference type="GO" id="GO:0005886">
    <property type="term" value="C:plasma membrane"/>
    <property type="evidence" value="ECO:0007669"/>
    <property type="project" value="UniProtKB-SubCell"/>
</dbReference>
<evidence type="ECO:0000256" key="3">
    <source>
        <dbReference type="ARBA" id="ARBA00022692"/>
    </source>
</evidence>
<sequence length="509" mass="57482">MVSNSNTTLAKNTIFLSMRMIFVLFVSLYTSRVFLRVLGIEDFGINNVVCGFVTMFSFLNASLANGIQRYYNSEMSTSGKDGVTLVYNSALLIQGCIAIIVVALLEIFGIWYIKNGMVIPIERLDTAMWIYQFSIISSVFIIMQTPYSAAVMAYEKMNCYAIIGIIDVLLKLGLALFIPYTSGDHLLFYGAMMLCISMISFFLYVGYSKNKFPALRFKCSIQRKLLENMITFSGWNFFGTFACMIREQGLNMVLNLFFGPIVNAARGIAYQVSSALQGFVSNISVAAKPQMISAFVSGDSGRTIKLMYSMSKLSFFILYIMAVPVCLEIDYILYLWLGNFIPDHTADFVILVILINFMNNLNAPLSNVVYATGRMRNYEVTFSLINLLIIPVAYFVLKLGFPPEAAFLSYFFMTIFVQLGCLLVLRTIVDISLREYVFKMIVPLIVVSLFGLPLPFIVSHIMDIGFLRLCCVTLVSIVTSSLSFYFIGLDTKEKYIVQEVINKITRYFR</sequence>
<evidence type="ECO:0000256" key="1">
    <source>
        <dbReference type="ARBA" id="ARBA00004651"/>
    </source>
</evidence>
<organism evidence="7">
    <name type="scientific">Bacteroides intestinalis</name>
    <dbReference type="NCBI Taxonomy" id="329854"/>
    <lineage>
        <taxon>Bacteria</taxon>
        <taxon>Pseudomonadati</taxon>
        <taxon>Bacteroidota</taxon>
        <taxon>Bacteroidia</taxon>
        <taxon>Bacteroidales</taxon>
        <taxon>Bacteroidaceae</taxon>
        <taxon>Bacteroides</taxon>
    </lineage>
</organism>
<dbReference type="Pfam" id="PF01943">
    <property type="entry name" value="Polysacc_synt"/>
    <property type="match status" value="1"/>
</dbReference>
<dbReference type="RefSeq" id="WP_138292545.1">
    <property type="nucleotide sequence ID" value="NZ_BAABZC010000001.1"/>
</dbReference>
<feature type="transmembrane region" description="Helical" evidence="6">
    <location>
        <begin position="159"/>
        <end position="180"/>
    </location>
</feature>
<keyword evidence="2" id="KW-1003">Cell membrane</keyword>
<accession>A0A6N2RQV1</accession>
<proteinExistence type="predicted"/>
<feature type="transmembrane region" description="Helical" evidence="6">
    <location>
        <begin position="382"/>
        <end position="401"/>
    </location>
</feature>
<feature type="transmembrane region" description="Helical" evidence="6">
    <location>
        <begin position="43"/>
        <end position="64"/>
    </location>
</feature>
<dbReference type="InterPro" id="IPR050833">
    <property type="entry name" value="Poly_Biosynth_Transport"/>
</dbReference>
<protein>
    <submittedName>
        <fullName evidence="7">Polysaccharide biosynthesis protein</fullName>
    </submittedName>
</protein>
<evidence type="ECO:0000256" key="6">
    <source>
        <dbReference type="SAM" id="Phobius"/>
    </source>
</evidence>
<dbReference type="PANTHER" id="PTHR30250">
    <property type="entry name" value="PST FAMILY PREDICTED COLANIC ACID TRANSPORTER"/>
    <property type="match status" value="1"/>
</dbReference>
<feature type="transmembrane region" description="Helical" evidence="6">
    <location>
        <begin position="464"/>
        <end position="487"/>
    </location>
</feature>
<dbReference type="PANTHER" id="PTHR30250:SF26">
    <property type="entry name" value="PSMA PROTEIN"/>
    <property type="match status" value="1"/>
</dbReference>
<keyword evidence="4 6" id="KW-1133">Transmembrane helix</keyword>
<feature type="transmembrane region" description="Helical" evidence="6">
    <location>
        <begin position="128"/>
        <end position="147"/>
    </location>
</feature>
<feature type="transmembrane region" description="Helical" evidence="6">
    <location>
        <begin position="186"/>
        <end position="207"/>
    </location>
</feature>
<name>A0A6N2RQV1_9BACE</name>
<evidence type="ECO:0000313" key="7">
    <source>
        <dbReference type="EMBL" id="VYS83064.1"/>
    </source>
</evidence>
<dbReference type="EMBL" id="CACRSU010000009">
    <property type="protein sequence ID" value="VYS83064.1"/>
    <property type="molecule type" value="Genomic_DNA"/>
</dbReference>
<feature type="transmembrane region" description="Helical" evidence="6">
    <location>
        <begin position="348"/>
        <end position="370"/>
    </location>
</feature>
<evidence type="ECO:0000256" key="5">
    <source>
        <dbReference type="ARBA" id="ARBA00023136"/>
    </source>
</evidence>
<gene>
    <name evidence="7" type="ORF">BILFYP9_00747</name>
</gene>
<reference evidence="7" key="1">
    <citation type="submission" date="2019-11" db="EMBL/GenBank/DDBJ databases">
        <authorList>
            <person name="Feng L."/>
        </authorList>
    </citation>
    <scope>NUCLEOTIDE SEQUENCE</scope>
    <source>
        <strain evidence="7">BintestinalisLFYP9</strain>
    </source>
</reference>
<feature type="transmembrane region" description="Helical" evidence="6">
    <location>
        <begin position="437"/>
        <end position="458"/>
    </location>
</feature>
<feature type="transmembrane region" description="Helical" evidence="6">
    <location>
        <begin position="12"/>
        <end position="31"/>
    </location>
</feature>
<feature type="transmembrane region" description="Helical" evidence="6">
    <location>
        <begin position="85"/>
        <end position="113"/>
    </location>
</feature>
<evidence type="ECO:0000256" key="2">
    <source>
        <dbReference type="ARBA" id="ARBA00022475"/>
    </source>
</evidence>
<dbReference type="AlphaFoldDB" id="A0A6N2RQV1"/>
<dbReference type="InterPro" id="IPR002797">
    <property type="entry name" value="Polysacc_synth"/>
</dbReference>
<keyword evidence="5 6" id="KW-0472">Membrane</keyword>
<feature type="transmembrane region" description="Helical" evidence="6">
    <location>
        <begin position="315"/>
        <end position="336"/>
    </location>
</feature>
<keyword evidence="3 6" id="KW-0812">Transmembrane</keyword>
<comment type="subcellular location">
    <subcellularLocation>
        <location evidence="1">Cell membrane</location>
        <topology evidence="1">Multi-pass membrane protein</topology>
    </subcellularLocation>
</comment>
<feature type="transmembrane region" description="Helical" evidence="6">
    <location>
        <begin position="407"/>
        <end position="425"/>
    </location>
</feature>
<evidence type="ECO:0000256" key="4">
    <source>
        <dbReference type="ARBA" id="ARBA00022989"/>
    </source>
</evidence>